<protein>
    <recommendedName>
        <fullName evidence="2">Serine-threonine/tyrosine-protein kinase catalytic domain-containing protein</fullName>
    </recommendedName>
</protein>
<reference evidence="3 4" key="1">
    <citation type="submission" date="2020-10" db="EMBL/GenBank/DDBJ databases">
        <title>The Coptis chinensis genome and diversification of protoberbering-type alkaloids.</title>
        <authorList>
            <person name="Wang B."/>
            <person name="Shu S."/>
            <person name="Song C."/>
            <person name="Liu Y."/>
        </authorList>
    </citation>
    <scope>NUCLEOTIDE SEQUENCE [LARGE SCALE GENOMIC DNA]</scope>
    <source>
        <strain evidence="3">HL-2020</strain>
        <tissue evidence="3">Leaf</tissue>
    </source>
</reference>
<dbReference type="OrthoDB" id="339325at2759"/>
<gene>
    <name evidence="3" type="ORF">IFM89_007489</name>
</gene>
<organism evidence="3 4">
    <name type="scientific">Coptis chinensis</name>
    <dbReference type="NCBI Taxonomy" id="261450"/>
    <lineage>
        <taxon>Eukaryota</taxon>
        <taxon>Viridiplantae</taxon>
        <taxon>Streptophyta</taxon>
        <taxon>Embryophyta</taxon>
        <taxon>Tracheophyta</taxon>
        <taxon>Spermatophyta</taxon>
        <taxon>Magnoliopsida</taxon>
        <taxon>Ranunculales</taxon>
        <taxon>Ranunculaceae</taxon>
        <taxon>Coptidoideae</taxon>
        <taxon>Coptis</taxon>
    </lineage>
</organism>
<evidence type="ECO:0000259" key="2">
    <source>
        <dbReference type="Pfam" id="PF07714"/>
    </source>
</evidence>
<sequence length="384" mass="42586">MVFYSNNNDSMLYLTSIICGGTVSKEEPIQEDRDYNTSVASSSSATSEKLYPILNVVEPSDRSRASRECTSGVSFADYDKTKESGNNAISNHDRRDFSHDRFTDSKLIVMDPKDKSSSLDSGRSRPEPMLDDEVAVNKFLDQDFYGDALDEFKSEVRIMHRLRHPNVVLFVGVITHPPNLSIVTEFLPRYNWPLSYMLFVDPLRGGTDDLVKDLIAFIHIGDQVALAKGAVVITPRRRMVPEFMVKYATGFAAFVAGMACLVGVDFSAKRIASLAKSFEMQVADKSKSANEDIAVLFFQLDLATRDLLAEVLRNGSNNNSYAVIFDVGSSLKPCLSAYESNSELAVESFSSSLKRAESVVPKEVHGDRDTSETSGYIRGKALER</sequence>
<comment type="caution">
    <text evidence="3">The sequence shown here is derived from an EMBL/GenBank/DDBJ whole genome shotgun (WGS) entry which is preliminary data.</text>
</comment>
<evidence type="ECO:0000313" key="3">
    <source>
        <dbReference type="EMBL" id="KAF9596171.1"/>
    </source>
</evidence>
<keyword evidence="4" id="KW-1185">Reference proteome</keyword>
<dbReference type="InterPro" id="IPR051681">
    <property type="entry name" value="Ser/Thr_Kinases-Pseudokinases"/>
</dbReference>
<dbReference type="GO" id="GO:0004674">
    <property type="term" value="F:protein serine/threonine kinase activity"/>
    <property type="evidence" value="ECO:0007669"/>
    <property type="project" value="TreeGrafter"/>
</dbReference>
<dbReference type="InterPro" id="IPR011009">
    <property type="entry name" value="Kinase-like_dom_sf"/>
</dbReference>
<proteinExistence type="predicted"/>
<feature type="compositionally biased region" description="Basic and acidic residues" evidence="1">
    <location>
        <begin position="360"/>
        <end position="371"/>
    </location>
</feature>
<dbReference type="SUPFAM" id="SSF56112">
    <property type="entry name" value="Protein kinase-like (PK-like)"/>
    <property type="match status" value="1"/>
</dbReference>
<evidence type="ECO:0000256" key="1">
    <source>
        <dbReference type="SAM" id="MobiDB-lite"/>
    </source>
</evidence>
<dbReference type="Pfam" id="PF07714">
    <property type="entry name" value="PK_Tyr_Ser-Thr"/>
    <property type="match status" value="1"/>
</dbReference>
<feature type="region of interest" description="Disordered" evidence="1">
    <location>
        <begin position="360"/>
        <end position="384"/>
    </location>
</feature>
<name>A0A835LQU1_9MAGN</name>
<dbReference type="Gene3D" id="3.30.200.20">
    <property type="entry name" value="Phosphorylase Kinase, domain 1"/>
    <property type="match status" value="1"/>
</dbReference>
<dbReference type="EMBL" id="JADFTS010000007">
    <property type="protein sequence ID" value="KAF9596171.1"/>
    <property type="molecule type" value="Genomic_DNA"/>
</dbReference>
<accession>A0A835LQU1</accession>
<dbReference type="Proteomes" id="UP000631114">
    <property type="component" value="Unassembled WGS sequence"/>
</dbReference>
<dbReference type="PANTHER" id="PTHR44329">
    <property type="entry name" value="SERINE/THREONINE-PROTEIN KINASE TNNI3K-RELATED"/>
    <property type="match status" value="1"/>
</dbReference>
<dbReference type="InterPro" id="IPR001245">
    <property type="entry name" value="Ser-Thr/Tyr_kinase_cat_dom"/>
</dbReference>
<evidence type="ECO:0000313" key="4">
    <source>
        <dbReference type="Proteomes" id="UP000631114"/>
    </source>
</evidence>
<dbReference type="PANTHER" id="PTHR44329:SF146">
    <property type="entry name" value="SERINE_THREONINE-PROTEIN KINASE SIS8-RELATED"/>
    <property type="match status" value="1"/>
</dbReference>
<dbReference type="AlphaFoldDB" id="A0A835LQU1"/>
<feature type="domain" description="Serine-threonine/tyrosine-protein kinase catalytic" evidence="2">
    <location>
        <begin position="132"/>
        <end position="188"/>
    </location>
</feature>